<evidence type="ECO:0000313" key="3">
    <source>
        <dbReference type="Proteomes" id="UP000822688"/>
    </source>
</evidence>
<proteinExistence type="predicted"/>
<accession>A0A8T0IXM2</accession>
<dbReference type="Proteomes" id="UP000822688">
    <property type="component" value="Chromosome 2"/>
</dbReference>
<feature type="non-terminal residue" evidence="2">
    <location>
        <position position="146"/>
    </location>
</feature>
<evidence type="ECO:0000313" key="2">
    <source>
        <dbReference type="EMBL" id="KAG0587965.1"/>
    </source>
</evidence>
<evidence type="ECO:0000256" key="1">
    <source>
        <dbReference type="SAM" id="MobiDB-lite"/>
    </source>
</evidence>
<feature type="compositionally biased region" description="Low complexity" evidence="1">
    <location>
        <begin position="18"/>
        <end position="31"/>
    </location>
</feature>
<reference evidence="2" key="1">
    <citation type="submission" date="2020-06" db="EMBL/GenBank/DDBJ databases">
        <title>WGS assembly of Ceratodon purpureus strain R40.</title>
        <authorList>
            <person name="Carey S.B."/>
            <person name="Jenkins J."/>
            <person name="Shu S."/>
            <person name="Lovell J.T."/>
            <person name="Sreedasyam A."/>
            <person name="Maumus F."/>
            <person name="Tiley G.P."/>
            <person name="Fernandez-Pozo N."/>
            <person name="Barry K."/>
            <person name="Chen C."/>
            <person name="Wang M."/>
            <person name="Lipzen A."/>
            <person name="Daum C."/>
            <person name="Saski C.A."/>
            <person name="Payton A.C."/>
            <person name="Mcbreen J.C."/>
            <person name="Conrad R.E."/>
            <person name="Kollar L.M."/>
            <person name="Olsson S."/>
            <person name="Huttunen S."/>
            <person name="Landis J.B."/>
            <person name="Wickett N.J."/>
            <person name="Johnson M.G."/>
            <person name="Rensing S.A."/>
            <person name="Grimwood J."/>
            <person name="Schmutz J."/>
            <person name="Mcdaniel S.F."/>
        </authorList>
    </citation>
    <scope>NUCLEOTIDE SEQUENCE</scope>
    <source>
        <strain evidence="2">R40</strain>
    </source>
</reference>
<gene>
    <name evidence="2" type="ORF">KC19_2G205400</name>
</gene>
<organism evidence="2 3">
    <name type="scientific">Ceratodon purpureus</name>
    <name type="common">Fire moss</name>
    <name type="synonym">Dicranum purpureum</name>
    <dbReference type="NCBI Taxonomy" id="3225"/>
    <lineage>
        <taxon>Eukaryota</taxon>
        <taxon>Viridiplantae</taxon>
        <taxon>Streptophyta</taxon>
        <taxon>Embryophyta</taxon>
        <taxon>Bryophyta</taxon>
        <taxon>Bryophytina</taxon>
        <taxon>Bryopsida</taxon>
        <taxon>Dicranidae</taxon>
        <taxon>Pseudoditrichales</taxon>
        <taxon>Ditrichaceae</taxon>
        <taxon>Ceratodon</taxon>
    </lineage>
</organism>
<feature type="compositionally biased region" description="Low complexity" evidence="1">
    <location>
        <begin position="65"/>
        <end position="74"/>
    </location>
</feature>
<dbReference type="EMBL" id="CM026422">
    <property type="protein sequence ID" value="KAG0587965.1"/>
    <property type="molecule type" value="Genomic_DNA"/>
</dbReference>
<comment type="caution">
    <text evidence="2">The sequence shown here is derived from an EMBL/GenBank/DDBJ whole genome shotgun (WGS) entry which is preliminary data.</text>
</comment>
<feature type="region of interest" description="Disordered" evidence="1">
    <location>
        <begin position="18"/>
        <end position="101"/>
    </location>
</feature>
<feature type="compositionally biased region" description="Polar residues" evidence="1">
    <location>
        <begin position="77"/>
        <end position="101"/>
    </location>
</feature>
<protein>
    <submittedName>
        <fullName evidence="2">Uncharacterized protein</fullName>
    </submittedName>
</protein>
<sequence>MIPPLVPTPLYTLTTKNHSATTSQQSSHLQHPSPPPSNSTSHPPQTIKKTTTILSTEYPIHHHTSTTTKLSSKLPYSPNTSKLSSPLLQPKDTTFTKKTSIHQTKTELFPHETTYQTNKISEKTPPTYMISLQLHPTTICNTKNHF</sequence>
<keyword evidence="3" id="KW-1185">Reference proteome</keyword>
<name>A0A8T0IXM2_CERPU</name>
<dbReference type="AlphaFoldDB" id="A0A8T0IXM2"/>